<dbReference type="OMA" id="GVHFTRM"/>
<evidence type="ECO:0000313" key="10">
    <source>
        <dbReference type="EMBL" id="CDO76244.1"/>
    </source>
</evidence>
<evidence type="ECO:0000256" key="6">
    <source>
        <dbReference type="ARBA" id="ARBA00037941"/>
    </source>
</evidence>
<evidence type="ECO:0000256" key="5">
    <source>
        <dbReference type="ARBA" id="ARBA00036066"/>
    </source>
</evidence>
<comment type="caution">
    <text evidence="10">The sequence shown here is derived from an EMBL/GenBank/DDBJ whole genome shotgun (WGS) entry which is preliminary data.</text>
</comment>
<dbReference type="STRING" id="5643.A0A060SVM0"/>
<evidence type="ECO:0000256" key="1">
    <source>
        <dbReference type="ARBA" id="ARBA00001974"/>
    </source>
</evidence>
<dbReference type="PANTHER" id="PTHR43104:SF4">
    <property type="entry name" value="L-2-HYDROXYGLUTARATE DEHYDROGENASE, MITOCHONDRIAL"/>
    <property type="match status" value="1"/>
</dbReference>
<evidence type="ECO:0000259" key="9">
    <source>
        <dbReference type="Pfam" id="PF01266"/>
    </source>
</evidence>
<dbReference type="GO" id="GO:0047545">
    <property type="term" value="F:(S)-2-hydroxyglutarate dehydrogenase activity"/>
    <property type="evidence" value="ECO:0007669"/>
    <property type="project" value="UniProtKB-EC"/>
</dbReference>
<gene>
    <name evidence="10" type="ORF">BN946_scf184470.g2</name>
</gene>
<accession>A0A060SVM0</accession>
<evidence type="ECO:0000256" key="8">
    <source>
        <dbReference type="ARBA" id="ARBA00041137"/>
    </source>
</evidence>
<dbReference type="HOGENOM" id="CLU_024775_1_0_1"/>
<dbReference type="Gene3D" id="3.50.50.60">
    <property type="entry name" value="FAD/NAD(P)-binding domain"/>
    <property type="match status" value="1"/>
</dbReference>
<evidence type="ECO:0000256" key="7">
    <source>
        <dbReference type="ARBA" id="ARBA00038878"/>
    </source>
</evidence>
<dbReference type="SUPFAM" id="SSF51905">
    <property type="entry name" value="FAD/NAD(P)-binding domain"/>
    <property type="match status" value="1"/>
</dbReference>
<dbReference type="InterPro" id="IPR036188">
    <property type="entry name" value="FAD/NAD-bd_sf"/>
</dbReference>
<evidence type="ECO:0000256" key="4">
    <source>
        <dbReference type="ARBA" id="ARBA00023002"/>
    </source>
</evidence>
<dbReference type="Pfam" id="PF01266">
    <property type="entry name" value="DAO"/>
    <property type="match status" value="1"/>
</dbReference>
<dbReference type="AlphaFoldDB" id="A0A060SVM0"/>
<comment type="catalytic activity">
    <reaction evidence="5">
        <text>(S)-2-hydroxyglutarate + A = 2-oxoglutarate + AH2</text>
        <dbReference type="Rhea" id="RHEA:21252"/>
        <dbReference type="ChEBI" id="CHEBI:13193"/>
        <dbReference type="ChEBI" id="CHEBI:16782"/>
        <dbReference type="ChEBI" id="CHEBI:16810"/>
        <dbReference type="ChEBI" id="CHEBI:17499"/>
        <dbReference type="EC" id="1.1.99.2"/>
    </reaction>
</comment>
<feature type="domain" description="FAD dependent oxidoreductase" evidence="9">
    <location>
        <begin position="9"/>
        <end position="408"/>
    </location>
</feature>
<dbReference type="EMBL" id="CCBP010000354">
    <property type="protein sequence ID" value="CDO76244.1"/>
    <property type="molecule type" value="Genomic_DNA"/>
</dbReference>
<dbReference type="OrthoDB" id="498204at2759"/>
<dbReference type="InterPro" id="IPR006076">
    <property type="entry name" value="FAD-dep_OxRdtase"/>
</dbReference>
<reference evidence="10" key="1">
    <citation type="submission" date="2014-01" db="EMBL/GenBank/DDBJ databases">
        <title>The genome of the white-rot fungus Pycnoporus cinnabarinus: a basidiomycete model with a versatile arsenal for lignocellulosic biomass breakdown.</title>
        <authorList>
            <person name="Levasseur A."/>
            <person name="Lomascolo A."/>
            <person name="Ruiz-Duenas F.J."/>
            <person name="Uzan E."/>
            <person name="Piumi F."/>
            <person name="Kues U."/>
            <person name="Ram A.F.J."/>
            <person name="Murat C."/>
            <person name="Haon M."/>
            <person name="Benoit I."/>
            <person name="Arfi Y."/>
            <person name="Chevret D."/>
            <person name="Drula E."/>
            <person name="Kwon M.J."/>
            <person name="Gouret P."/>
            <person name="Lesage-Meessen L."/>
            <person name="Lombard V."/>
            <person name="Mariette J."/>
            <person name="Noirot C."/>
            <person name="Park J."/>
            <person name="Patyshakuliyeva A."/>
            <person name="Wieneger R.A.B."/>
            <person name="Wosten H.A.B."/>
            <person name="Martin F."/>
            <person name="Coutinho P.M."/>
            <person name="de Vries R."/>
            <person name="Martinez A.T."/>
            <person name="Klopp C."/>
            <person name="Pontarotti P."/>
            <person name="Henrissat B."/>
            <person name="Record E."/>
        </authorList>
    </citation>
    <scope>NUCLEOTIDE SEQUENCE [LARGE SCALE GENOMIC DNA]</scope>
    <source>
        <strain evidence="10">BRFM137</strain>
    </source>
</reference>
<evidence type="ECO:0000256" key="3">
    <source>
        <dbReference type="ARBA" id="ARBA00022827"/>
    </source>
</evidence>
<comment type="similarity">
    <text evidence="6">Belongs to the L2HGDH family.</text>
</comment>
<sequence>MQSPEFAVDHLIVGGGVIGLAVAQRLAQAFPTKSTYLVERHDIVGQETSSRNSEVIHAGLYYPAHSLKTRLCLRGRQLLYERCRTHNIPYKKTGKLVIAQQQQRPYIESLHAKAQKLSWPPHSNPADTHSPVLPTTIINGEEARKMEPDLHENIAAALWSPETGIVDSHELMESLEKDIQEADGSELVYSTKVVRIDPSREEPGWIVQLVTGNAEEGDALLAKTVINCAGLSAPLIVNAILPESKRIPMYFARGSYASYRGRGVEHISRLMYPCPSVGKDSHAFHSLGTHLTLDLQGKIRFGPDLDWLNPPEDHEDPDFWQKHLVPDDSRLSLMYQAVKEYLPGVSQEGFQPDYCGIRPKLAGPEAGFQDFVFRRDKANGQSEGEMISLLGIESPGLTSCLAIAEYVVADLMGGAA</sequence>
<proteinExistence type="inferred from homology"/>
<dbReference type="Proteomes" id="UP000029665">
    <property type="component" value="Unassembled WGS sequence"/>
</dbReference>
<protein>
    <recommendedName>
        <fullName evidence="8">L-2-hydroxyglutarate dehydrogenase, mitochondrial</fullName>
        <ecNumber evidence="7">1.1.99.2</ecNumber>
    </recommendedName>
</protein>
<comment type="cofactor">
    <cofactor evidence="1">
        <name>FAD</name>
        <dbReference type="ChEBI" id="CHEBI:57692"/>
    </cofactor>
</comment>
<keyword evidence="4" id="KW-0560">Oxidoreductase</keyword>
<keyword evidence="3" id="KW-0274">FAD</keyword>
<name>A0A060SVM0_PYCCI</name>
<keyword evidence="2" id="KW-0285">Flavoprotein</keyword>
<organism evidence="10 11">
    <name type="scientific">Pycnoporus cinnabarinus</name>
    <name type="common">Cinnabar-red polypore</name>
    <name type="synonym">Trametes cinnabarina</name>
    <dbReference type="NCBI Taxonomy" id="5643"/>
    <lineage>
        <taxon>Eukaryota</taxon>
        <taxon>Fungi</taxon>
        <taxon>Dikarya</taxon>
        <taxon>Basidiomycota</taxon>
        <taxon>Agaricomycotina</taxon>
        <taxon>Agaricomycetes</taxon>
        <taxon>Polyporales</taxon>
        <taxon>Polyporaceae</taxon>
        <taxon>Trametes</taxon>
    </lineage>
</organism>
<evidence type="ECO:0000256" key="2">
    <source>
        <dbReference type="ARBA" id="ARBA00022630"/>
    </source>
</evidence>
<dbReference type="Gene3D" id="3.30.9.10">
    <property type="entry name" value="D-Amino Acid Oxidase, subunit A, domain 2"/>
    <property type="match status" value="1"/>
</dbReference>
<keyword evidence="11" id="KW-1185">Reference proteome</keyword>
<dbReference type="PANTHER" id="PTHR43104">
    <property type="entry name" value="L-2-HYDROXYGLUTARATE DEHYDROGENASE, MITOCHONDRIAL"/>
    <property type="match status" value="1"/>
</dbReference>
<evidence type="ECO:0000313" key="11">
    <source>
        <dbReference type="Proteomes" id="UP000029665"/>
    </source>
</evidence>
<dbReference type="EC" id="1.1.99.2" evidence="7"/>